<feature type="compositionally biased region" description="Polar residues" evidence="1">
    <location>
        <begin position="107"/>
        <end position="117"/>
    </location>
</feature>
<keyword evidence="4" id="KW-1185">Reference proteome</keyword>
<dbReference type="AlphaFoldDB" id="A0A1I6QQF8"/>
<dbReference type="EMBL" id="FPAA01000003">
    <property type="protein sequence ID" value="SFS54635.1"/>
    <property type="molecule type" value="Genomic_DNA"/>
</dbReference>
<name>A0A1I6QQF8_9BACL</name>
<reference evidence="4" key="1">
    <citation type="submission" date="2016-10" db="EMBL/GenBank/DDBJ databases">
        <authorList>
            <person name="Varghese N."/>
            <person name="Submissions S."/>
        </authorList>
    </citation>
    <scope>NUCLEOTIDE SEQUENCE [LARGE SCALE GENOMIC DNA]</scope>
    <source>
        <strain evidence="4">DSM 45789</strain>
    </source>
</reference>
<evidence type="ECO:0000256" key="2">
    <source>
        <dbReference type="SAM" id="Phobius"/>
    </source>
</evidence>
<evidence type="ECO:0000313" key="4">
    <source>
        <dbReference type="Proteomes" id="UP000198660"/>
    </source>
</evidence>
<feature type="transmembrane region" description="Helical" evidence="2">
    <location>
        <begin position="9"/>
        <end position="25"/>
    </location>
</feature>
<keyword evidence="2" id="KW-0472">Membrane</keyword>
<keyword evidence="2" id="KW-1133">Transmembrane helix</keyword>
<feature type="region of interest" description="Disordered" evidence="1">
    <location>
        <begin position="88"/>
        <end position="117"/>
    </location>
</feature>
<dbReference type="Proteomes" id="UP000198660">
    <property type="component" value="Unassembled WGS sequence"/>
</dbReference>
<evidence type="ECO:0000256" key="1">
    <source>
        <dbReference type="SAM" id="MobiDB-lite"/>
    </source>
</evidence>
<accession>A0A1I6QQF8</accession>
<keyword evidence="2" id="KW-0812">Transmembrane</keyword>
<organism evidence="3 4">
    <name type="scientific">Marininema halotolerans</name>
    <dbReference type="NCBI Taxonomy" id="1155944"/>
    <lineage>
        <taxon>Bacteria</taxon>
        <taxon>Bacillati</taxon>
        <taxon>Bacillota</taxon>
        <taxon>Bacilli</taxon>
        <taxon>Bacillales</taxon>
        <taxon>Thermoactinomycetaceae</taxon>
        <taxon>Marininema</taxon>
    </lineage>
</organism>
<sequence length="117" mass="13554">MHLSPKQKIGYSVLFVLMAVGLARILITRPFWVIGILTLVGVLAYLYKFPPRWLLRLNDSRRNRVVPFRGSAQNITNLTAKASSKKKYNKRQRSFRVIQGNKKNTKLRNPSRNTKTQ</sequence>
<protein>
    <submittedName>
        <fullName evidence="3">Uncharacterized protein</fullName>
    </submittedName>
</protein>
<evidence type="ECO:0000313" key="3">
    <source>
        <dbReference type="EMBL" id="SFS54635.1"/>
    </source>
</evidence>
<proteinExistence type="predicted"/>
<feature type="transmembrane region" description="Helical" evidence="2">
    <location>
        <begin position="31"/>
        <end position="47"/>
    </location>
</feature>
<gene>
    <name evidence="3" type="ORF">SAMN05444972_103312</name>
</gene>